<dbReference type="Proteomes" id="UP001188597">
    <property type="component" value="Unassembled WGS sequence"/>
</dbReference>
<dbReference type="InterPro" id="IPR050279">
    <property type="entry name" value="Plant_def-hormone_signal"/>
</dbReference>
<keyword evidence="2" id="KW-0017">Alkaloid metabolism</keyword>
<dbReference type="Gene3D" id="3.30.530.20">
    <property type="match status" value="2"/>
</dbReference>
<evidence type="ECO:0000313" key="4">
    <source>
        <dbReference type="EMBL" id="KAK3000752.1"/>
    </source>
</evidence>
<proteinExistence type="inferred from homology"/>
<dbReference type="AlphaFoldDB" id="A0AA89AFX9"/>
<name>A0AA89AFX9_9ASTE</name>
<feature type="domain" description="Bet v I/Major latex protein" evidence="3">
    <location>
        <begin position="91"/>
        <end position="174"/>
    </location>
</feature>
<evidence type="ECO:0000256" key="1">
    <source>
        <dbReference type="ARBA" id="ARBA00009744"/>
    </source>
</evidence>
<accession>A0AA89AFX9</accession>
<evidence type="ECO:0000256" key="2">
    <source>
        <dbReference type="ARBA" id="ARBA00022589"/>
    </source>
</evidence>
<dbReference type="GO" id="GO:0006952">
    <property type="term" value="P:defense response"/>
    <property type="evidence" value="ECO:0007669"/>
    <property type="project" value="InterPro"/>
</dbReference>
<dbReference type="GO" id="GO:0010427">
    <property type="term" value="F:abscisic acid binding"/>
    <property type="evidence" value="ECO:0007669"/>
    <property type="project" value="TreeGrafter"/>
</dbReference>
<sequence>MEIQSSAHEAWALYGAVGLTVITVPKYLAAVDIVEGDGGEGSIAKLTPLSGSPYYEKFTKVDDKHMMKETEITERAFLDMGFTLYRSPYYEKFTKVDDKHMVKETEIIEGAFLDLGFTLYRVRFENMPTGEHSCITRTTIEWEVKEEYVANSSLVSILPSINIAKDIEACLLANEENDEDSK</sequence>
<dbReference type="GO" id="GO:0009820">
    <property type="term" value="P:alkaloid metabolic process"/>
    <property type="evidence" value="ECO:0007669"/>
    <property type="project" value="UniProtKB-KW"/>
</dbReference>
<comment type="caution">
    <text evidence="4">The sequence shown here is derived from an EMBL/GenBank/DDBJ whole genome shotgun (WGS) entry which is preliminary data.</text>
</comment>
<dbReference type="GO" id="GO:0005737">
    <property type="term" value="C:cytoplasm"/>
    <property type="evidence" value="ECO:0007669"/>
    <property type="project" value="TreeGrafter"/>
</dbReference>
<dbReference type="GO" id="GO:0038023">
    <property type="term" value="F:signaling receptor activity"/>
    <property type="evidence" value="ECO:0007669"/>
    <property type="project" value="TreeGrafter"/>
</dbReference>
<dbReference type="Pfam" id="PF00407">
    <property type="entry name" value="Bet_v_1"/>
    <property type="match status" value="1"/>
</dbReference>
<evidence type="ECO:0000313" key="5">
    <source>
        <dbReference type="Proteomes" id="UP001188597"/>
    </source>
</evidence>
<dbReference type="InterPro" id="IPR023393">
    <property type="entry name" value="START-like_dom_sf"/>
</dbReference>
<dbReference type="GO" id="GO:0005634">
    <property type="term" value="C:nucleus"/>
    <property type="evidence" value="ECO:0007669"/>
    <property type="project" value="TreeGrafter"/>
</dbReference>
<reference evidence="4" key="1">
    <citation type="submission" date="2022-12" db="EMBL/GenBank/DDBJ databases">
        <title>Draft genome assemblies for two species of Escallonia (Escalloniales).</title>
        <authorList>
            <person name="Chanderbali A."/>
            <person name="Dervinis C."/>
            <person name="Anghel I."/>
            <person name="Soltis D."/>
            <person name="Soltis P."/>
            <person name="Zapata F."/>
        </authorList>
    </citation>
    <scope>NUCLEOTIDE SEQUENCE</scope>
    <source>
        <strain evidence="4">UCBG64.0493</strain>
        <tissue evidence="4">Leaf</tissue>
    </source>
</reference>
<protein>
    <recommendedName>
        <fullName evidence="3">Bet v I/Major latex protein domain-containing protein</fullName>
    </recommendedName>
</protein>
<dbReference type="PANTHER" id="PTHR31213:SF19">
    <property type="entry name" value="BET V I_MAJOR LATEX PROTEIN DOMAIN-CONTAINING PROTEIN"/>
    <property type="match status" value="1"/>
</dbReference>
<organism evidence="4 5">
    <name type="scientific">Escallonia herrerae</name>
    <dbReference type="NCBI Taxonomy" id="1293975"/>
    <lineage>
        <taxon>Eukaryota</taxon>
        <taxon>Viridiplantae</taxon>
        <taxon>Streptophyta</taxon>
        <taxon>Embryophyta</taxon>
        <taxon>Tracheophyta</taxon>
        <taxon>Spermatophyta</taxon>
        <taxon>Magnoliopsida</taxon>
        <taxon>eudicotyledons</taxon>
        <taxon>Gunneridae</taxon>
        <taxon>Pentapetalae</taxon>
        <taxon>asterids</taxon>
        <taxon>campanulids</taxon>
        <taxon>Escalloniales</taxon>
        <taxon>Escalloniaceae</taxon>
        <taxon>Escallonia</taxon>
    </lineage>
</organism>
<dbReference type="InterPro" id="IPR000916">
    <property type="entry name" value="Bet_v_I/MLP"/>
</dbReference>
<evidence type="ECO:0000259" key="3">
    <source>
        <dbReference type="Pfam" id="PF00407"/>
    </source>
</evidence>
<dbReference type="PANTHER" id="PTHR31213">
    <property type="entry name" value="OS08G0374000 PROTEIN-RELATED"/>
    <property type="match status" value="1"/>
</dbReference>
<comment type="similarity">
    <text evidence="1">Belongs to the BetVI family.</text>
</comment>
<keyword evidence="5" id="KW-1185">Reference proteome</keyword>
<gene>
    <name evidence="4" type="ORF">RJ639_020597</name>
</gene>
<dbReference type="EMBL" id="JAVXUP010002938">
    <property type="protein sequence ID" value="KAK3000752.1"/>
    <property type="molecule type" value="Genomic_DNA"/>
</dbReference>
<dbReference type="GO" id="GO:0004864">
    <property type="term" value="F:protein phosphatase inhibitor activity"/>
    <property type="evidence" value="ECO:0007669"/>
    <property type="project" value="TreeGrafter"/>
</dbReference>
<dbReference type="GO" id="GO:0009738">
    <property type="term" value="P:abscisic acid-activated signaling pathway"/>
    <property type="evidence" value="ECO:0007669"/>
    <property type="project" value="TreeGrafter"/>
</dbReference>
<dbReference type="SUPFAM" id="SSF55961">
    <property type="entry name" value="Bet v1-like"/>
    <property type="match status" value="2"/>
</dbReference>